<name>A0ABP5KHX2_9ACTN</name>
<gene>
    <name evidence="3" type="ORF">GCM10009802_39070</name>
</gene>
<evidence type="ECO:0000256" key="1">
    <source>
        <dbReference type="SAM" id="MobiDB-lite"/>
    </source>
</evidence>
<feature type="transmembrane region" description="Helical" evidence="2">
    <location>
        <begin position="59"/>
        <end position="78"/>
    </location>
</feature>
<comment type="caution">
    <text evidence="3">The sequence shown here is derived from an EMBL/GenBank/DDBJ whole genome shotgun (WGS) entry which is preliminary data.</text>
</comment>
<evidence type="ECO:0008006" key="5">
    <source>
        <dbReference type="Google" id="ProtNLM"/>
    </source>
</evidence>
<keyword evidence="2" id="KW-0472">Membrane</keyword>
<keyword evidence="2" id="KW-0812">Transmembrane</keyword>
<reference evidence="4" key="1">
    <citation type="journal article" date="2019" name="Int. J. Syst. Evol. Microbiol.">
        <title>The Global Catalogue of Microorganisms (GCM) 10K type strain sequencing project: providing services to taxonomists for standard genome sequencing and annotation.</title>
        <authorList>
            <consortium name="The Broad Institute Genomics Platform"/>
            <consortium name="The Broad Institute Genome Sequencing Center for Infectious Disease"/>
            <person name="Wu L."/>
            <person name="Ma J."/>
        </authorList>
    </citation>
    <scope>NUCLEOTIDE SEQUENCE [LARGE SCALE GENOMIC DNA]</scope>
    <source>
        <strain evidence="4">JCM 15481</strain>
    </source>
</reference>
<organism evidence="3 4">
    <name type="scientific">Streptomyces synnematoformans</name>
    <dbReference type="NCBI Taxonomy" id="415721"/>
    <lineage>
        <taxon>Bacteria</taxon>
        <taxon>Bacillati</taxon>
        <taxon>Actinomycetota</taxon>
        <taxon>Actinomycetes</taxon>
        <taxon>Kitasatosporales</taxon>
        <taxon>Streptomycetaceae</taxon>
        <taxon>Streptomyces</taxon>
    </lineage>
</organism>
<evidence type="ECO:0000313" key="3">
    <source>
        <dbReference type="EMBL" id="GAA2130970.1"/>
    </source>
</evidence>
<dbReference type="Pfam" id="PF19609">
    <property type="entry name" value="DUF6114"/>
    <property type="match status" value="1"/>
</dbReference>
<accession>A0ABP5KHX2</accession>
<evidence type="ECO:0000313" key="4">
    <source>
        <dbReference type="Proteomes" id="UP001500443"/>
    </source>
</evidence>
<dbReference type="InterPro" id="IPR046096">
    <property type="entry name" value="DUF6114"/>
</dbReference>
<feature type="region of interest" description="Disordered" evidence="1">
    <location>
        <begin position="136"/>
        <end position="206"/>
    </location>
</feature>
<keyword evidence="2" id="KW-1133">Transmembrane helix</keyword>
<feature type="transmembrane region" description="Helical" evidence="2">
    <location>
        <begin position="85"/>
        <end position="104"/>
    </location>
</feature>
<protein>
    <recommendedName>
        <fullName evidence="5">Integral membrane protein</fullName>
    </recommendedName>
</protein>
<dbReference type="RefSeq" id="WP_344291293.1">
    <property type="nucleotide sequence ID" value="NZ_BAAAPF010000134.1"/>
</dbReference>
<proteinExistence type="predicted"/>
<keyword evidence="4" id="KW-1185">Reference proteome</keyword>
<dbReference type="EMBL" id="BAAAPF010000134">
    <property type="protein sequence ID" value="GAA2130970.1"/>
    <property type="molecule type" value="Genomic_DNA"/>
</dbReference>
<dbReference type="Proteomes" id="UP001500443">
    <property type="component" value="Unassembled WGS sequence"/>
</dbReference>
<feature type="transmembrane region" description="Helical" evidence="2">
    <location>
        <begin position="28"/>
        <end position="47"/>
    </location>
</feature>
<feature type="compositionally biased region" description="Low complexity" evidence="1">
    <location>
        <begin position="154"/>
        <end position="165"/>
    </location>
</feature>
<sequence>MSAELPDLLRRLNTWRLRFRAWRGSRPFWAGLLTIAGGVPIGALPYYNIKLGNLSLQMATQAGAGGLIIGVLLVTLGLTMWFHSVVRVFAGVASIVLALVSIPVSNFGGLLVGFLLSMVGGALAVSWAPGEPLAEAAGDAGGGDAGRARETAAGDDPAAGSAAADDGPEETGPGRRAGTGGRDGSADAPGVDVLQDIDGGRHRAAG</sequence>
<evidence type="ECO:0000256" key="2">
    <source>
        <dbReference type="SAM" id="Phobius"/>
    </source>
</evidence>